<dbReference type="InterPro" id="IPR045191">
    <property type="entry name" value="MBR1/2-like"/>
</dbReference>
<dbReference type="PROSITE" id="PS50089">
    <property type="entry name" value="ZF_RING_2"/>
    <property type="match status" value="1"/>
</dbReference>
<keyword evidence="7" id="KW-0862">Zinc</keyword>
<dbReference type="GO" id="GO:0061630">
    <property type="term" value="F:ubiquitin protein ligase activity"/>
    <property type="evidence" value="ECO:0007669"/>
    <property type="project" value="UniProtKB-EC"/>
</dbReference>
<proteinExistence type="predicted"/>
<evidence type="ECO:0000259" key="10">
    <source>
        <dbReference type="PROSITE" id="PS50089"/>
    </source>
</evidence>
<dbReference type="Gene3D" id="3.30.40.10">
    <property type="entry name" value="Zinc/RING finger domain, C3HC4 (zinc finger)"/>
    <property type="match status" value="1"/>
</dbReference>
<keyword evidence="6" id="KW-0833">Ubl conjugation pathway</keyword>
<dbReference type="EC" id="2.3.2.27" evidence="2"/>
<dbReference type="SMART" id="SM00184">
    <property type="entry name" value="RING"/>
    <property type="match status" value="1"/>
</dbReference>
<keyword evidence="4" id="KW-0479">Metal-binding</keyword>
<evidence type="ECO:0000313" key="11">
    <source>
        <dbReference type="EMBL" id="CAE0352902.1"/>
    </source>
</evidence>
<comment type="catalytic activity">
    <reaction evidence="1">
        <text>S-ubiquitinyl-[E2 ubiquitin-conjugating enzyme]-L-cysteine + [acceptor protein]-L-lysine = [E2 ubiquitin-conjugating enzyme]-L-cysteine + N(6)-ubiquitinyl-[acceptor protein]-L-lysine.</text>
        <dbReference type="EC" id="2.3.2.27"/>
    </reaction>
</comment>
<dbReference type="PANTHER" id="PTHR22937:SF65">
    <property type="entry name" value="E3 UBIQUITIN-PROTEIN LIGASE ARK2C"/>
    <property type="match status" value="1"/>
</dbReference>
<name>A0A7S3JEL1_9SPIT</name>
<evidence type="ECO:0000256" key="3">
    <source>
        <dbReference type="ARBA" id="ARBA00022679"/>
    </source>
</evidence>
<sequence length="277" mass="31298">MNKSAIMNNNKAPLMRKKPAALPAKYEPVLSKNSRAPRLNSQIKRSPVKEEEKKVNPDVSKEEEKKGSPGLAVNRKVLQTRIVPKPVQVSKPPKQLVVRRPAPVAKPNNVRSGSHAPPSRSNHNRRRLNANNKVVTQQDYIRDSDDAALQRVINASLLGTDFVNYSVEEEEKRLTELAIAASISEYNNPDLMSYEQLQQLEEQIGFVSRGFSQSKIATLKSLKNYNLDEECPICLEQLEIKADIIQLECMHAFHPDCIRKALESSKKCPYCKFELTL</sequence>
<evidence type="ECO:0000256" key="7">
    <source>
        <dbReference type="ARBA" id="ARBA00022833"/>
    </source>
</evidence>
<feature type="compositionally biased region" description="Basic and acidic residues" evidence="9">
    <location>
        <begin position="47"/>
        <end position="67"/>
    </location>
</feature>
<evidence type="ECO:0000256" key="6">
    <source>
        <dbReference type="ARBA" id="ARBA00022786"/>
    </source>
</evidence>
<reference evidence="11" key="1">
    <citation type="submission" date="2021-01" db="EMBL/GenBank/DDBJ databases">
        <authorList>
            <person name="Corre E."/>
            <person name="Pelletier E."/>
            <person name="Niang G."/>
            <person name="Scheremetjew M."/>
            <person name="Finn R."/>
            <person name="Kale V."/>
            <person name="Holt S."/>
            <person name="Cochrane G."/>
            <person name="Meng A."/>
            <person name="Brown T."/>
            <person name="Cohen L."/>
        </authorList>
    </citation>
    <scope>NUCLEOTIDE SEQUENCE</scope>
    <source>
        <strain evidence="11">FSP1.4</strain>
    </source>
</reference>
<dbReference type="AlphaFoldDB" id="A0A7S3JEL1"/>
<evidence type="ECO:0000256" key="4">
    <source>
        <dbReference type="ARBA" id="ARBA00022723"/>
    </source>
</evidence>
<dbReference type="EMBL" id="HBII01028211">
    <property type="protein sequence ID" value="CAE0352902.1"/>
    <property type="molecule type" value="Transcribed_RNA"/>
</dbReference>
<evidence type="ECO:0000256" key="9">
    <source>
        <dbReference type="SAM" id="MobiDB-lite"/>
    </source>
</evidence>
<gene>
    <name evidence="11" type="ORF">EHAR0213_LOCUS11818</name>
</gene>
<evidence type="ECO:0000256" key="8">
    <source>
        <dbReference type="PROSITE-ProRule" id="PRU00175"/>
    </source>
</evidence>
<dbReference type="InterPro" id="IPR001841">
    <property type="entry name" value="Znf_RING"/>
</dbReference>
<feature type="compositionally biased region" description="Polar residues" evidence="9">
    <location>
        <begin position="31"/>
        <end position="44"/>
    </location>
</feature>
<dbReference type="Pfam" id="PF13639">
    <property type="entry name" value="zf-RING_2"/>
    <property type="match status" value="1"/>
</dbReference>
<evidence type="ECO:0000256" key="2">
    <source>
        <dbReference type="ARBA" id="ARBA00012483"/>
    </source>
</evidence>
<evidence type="ECO:0000256" key="1">
    <source>
        <dbReference type="ARBA" id="ARBA00000900"/>
    </source>
</evidence>
<feature type="compositionally biased region" description="Polar residues" evidence="9">
    <location>
        <begin position="1"/>
        <end position="11"/>
    </location>
</feature>
<accession>A0A7S3JEL1</accession>
<dbReference type="GO" id="GO:0008270">
    <property type="term" value="F:zinc ion binding"/>
    <property type="evidence" value="ECO:0007669"/>
    <property type="project" value="UniProtKB-KW"/>
</dbReference>
<keyword evidence="3" id="KW-0808">Transferase</keyword>
<dbReference type="PANTHER" id="PTHR22937">
    <property type="entry name" value="E3 UBIQUITIN-PROTEIN LIGASE RNF165"/>
    <property type="match status" value="1"/>
</dbReference>
<dbReference type="SUPFAM" id="SSF57850">
    <property type="entry name" value="RING/U-box"/>
    <property type="match status" value="1"/>
</dbReference>
<feature type="compositionally biased region" description="Low complexity" evidence="9">
    <location>
        <begin position="83"/>
        <end position="98"/>
    </location>
</feature>
<protein>
    <recommendedName>
        <fullName evidence="2">RING-type E3 ubiquitin transferase</fullName>
        <ecNumber evidence="2">2.3.2.27</ecNumber>
    </recommendedName>
</protein>
<keyword evidence="5 8" id="KW-0863">Zinc-finger</keyword>
<organism evidence="11">
    <name type="scientific">Euplotes harpa</name>
    <dbReference type="NCBI Taxonomy" id="151035"/>
    <lineage>
        <taxon>Eukaryota</taxon>
        <taxon>Sar</taxon>
        <taxon>Alveolata</taxon>
        <taxon>Ciliophora</taxon>
        <taxon>Intramacronucleata</taxon>
        <taxon>Spirotrichea</taxon>
        <taxon>Hypotrichia</taxon>
        <taxon>Euplotida</taxon>
        <taxon>Euplotidae</taxon>
        <taxon>Euplotes</taxon>
    </lineage>
</organism>
<feature type="domain" description="RING-type" evidence="10">
    <location>
        <begin position="231"/>
        <end position="272"/>
    </location>
</feature>
<dbReference type="InterPro" id="IPR013083">
    <property type="entry name" value="Znf_RING/FYVE/PHD"/>
</dbReference>
<evidence type="ECO:0000256" key="5">
    <source>
        <dbReference type="ARBA" id="ARBA00022771"/>
    </source>
</evidence>
<feature type="region of interest" description="Disordered" evidence="9">
    <location>
        <begin position="1"/>
        <end position="129"/>
    </location>
</feature>